<dbReference type="Proteomes" id="UP000318704">
    <property type="component" value="Chromosome"/>
</dbReference>
<dbReference type="AlphaFoldDB" id="A0A517VP97"/>
<dbReference type="KEGG" id="gaw:V144x_02610"/>
<name>A0A517VP97_9PLAN</name>
<protein>
    <submittedName>
        <fullName evidence="1">Uncharacterized protein</fullName>
    </submittedName>
</protein>
<dbReference type="EMBL" id="CP037920">
    <property type="protein sequence ID" value="QDT94829.1"/>
    <property type="molecule type" value="Genomic_DNA"/>
</dbReference>
<reference evidence="1 2" key="1">
    <citation type="submission" date="2019-03" db="EMBL/GenBank/DDBJ databases">
        <title>Deep-cultivation of Planctomycetes and their phenomic and genomic characterization uncovers novel biology.</title>
        <authorList>
            <person name="Wiegand S."/>
            <person name="Jogler M."/>
            <person name="Boedeker C."/>
            <person name="Pinto D."/>
            <person name="Vollmers J."/>
            <person name="Rivas-Marin E."/>
            <person name="Kohn T."/>
            <person name="Peeters S.H."/>
            <person name="Heuer A."/>
            <person name="Rast P."/>
            <person name="Oberbeckmann S."/>
            <person name="Bunk B."/>
            <person name="Jeske O."/>
            <person name="Meyerdierks A."/>
            <person name="Storesund J.E."/>
            <person name="Kallscheuer N."/>
            <person name="Luecker S."/>
            <person name="Lage O.M."/>
            <person name="Pohl T."/>
            <person name="Merkel B.J."/>
            <person name="Hornburger P."/>
            <person name="Mueller R.-W."/>
            <person name="Bruemmer F."/>
            <person name="Labrenz M."/>
            <person name="Spormann A.M."/>
            <person name="Op den Camp H."/>
            <person name="Overmann J."/>
            <person name="Amann R."/>
            <person name="Jetten M.S.M."/>
            <person name="Mascher T."/>
            <person name="Medema M.H."/>
            <person name="Devos D.P."/>
            <person name="Kaster A.-K."/>
            <person name="Ovreas L."/>
            <person name="Rohde M."/>
            <person name="Galperin M.Y."/>
            <person name="Jogler C."/>
        </authorList>
    </citation>
    <scope>NUCLEOTIDE SEQUENCE [LARGE SCALE GENOMIC DNA]</scope>
    <source>
        <strain evidence="1 2">V144</strain>
    </source>
</reference>
<gene>
    <name evidence="1" type="ORF">V144x_02610</name>
</gene>
<proteinExistence type="predicted"/>
<evidence type="ECO:0000313" key="2">
    <source>
        <dbReference type="Proteomes" id="UP000318704"/>
    </source>
</evidence>
<sequence>MSLDKTMIVTELARDDKTEPIWSNVGLHRCDFRPHFDGDLLNFFTTTYPLDSIKETASLFKGIALKTAKWILENRNHFSSGDCFQIIVGWPLDVRPTGRQVIKTGGTFEDIHRLVDNRDLITIRDGWDTDVFDEKKVE</sequence>
<organism evidence="1 2">
    <name type="scientific">Gimesia aquarii</name>
    <dbReference type="NCBI Taxonomy" id="2527964"/>
    <lineage>
        <taxon>Bacteria</taxon>
        <taxon>Pseudomonadati</taxon>
        <taxon>Planctomycetota</taxon>
        <taxon>Planctomycetia</taxon>
        <taxon>Planctomycetales</taxon>
        <taxon>Planctomycetaceae</taxon>
        <taxon>Gimesia</taxon>
    </lineage>
</organism>
<evidence type="ECO:0000313" key="1">
    <source>
        <dbReference type="EMBL" id="QDT94829.1"/>
    </source>
</evidence>
<accession>A0A517VP97</accession>
<dbReference type="RefSeq" id="WP_144980207.1">
    <property type="nucleotide sequence ID" value="NZ_CP037920.1"/>
</dbReference>